<dbReference type="EMBL" id="OU963867">
    <property type="protein sequence ID" value="CAH0392039.1"/>
    <property type="molecule type" value="Genomic_DNA"/>
</dbReference>
<proteinExistence type="predicted"/>
<protein>
    <submittedName>
        <fullName evidence="1">Uncharacterized protein</fullName>
    </submittedName>
</protein>
<dbReference type="KEGG" id="btab:109043983"/>
<reference evidence="1" key="1">
    <citation type="submission" date="2021-12" db="EMBL/GenBank/DDBJ databases">
        <authorList>
            <person name="King R."/>
        </authorList>
    </citation>
    <scope>NUCLEOTIDE SEQUENCE</scope>
</reference>
<evidence type="ECO:0000313" key="1">
    <source>
        <dbReference type="EMBL" id="CAH0392039.1"/>
    </source>
</evidence>
<sequence>MNSYQTRILLKAGLPYGSSKLAWRLRKYLWRNCGNIHTCLYSFVRKFSEKSMEDFVRGKQATMSLQWESKNFSPNERKRQYNLAVDNLRIALDNDKDGPPSKSDIRIEPIISEALRSQDLSPVNDELKLCLESNKYPSFSILQALASLSVESKNSQCVGTIRNVVEAGYPVKYLEHAKLLLHAAEVSWRINNFSDFQIFLLTLFQDFPQVKAQGKLLLSQKIAEAVQLQIEPALFILRDIAQKFIDDQKDYFPMTVLWYYLFFSNRPSNLEMVEELLKKNKILIVSLSYLMHSIALRLLESNRVHHVLKLLEFLLKHELHEQYSAVQQLLFKYHYLHRNAQACCEIYKSSVHNKLPLSEAQRDLYLKMISDLDDNSFKKLPILKPIEIKF</sequence>
<gene>
    <name evidence="1" type="ORF">BEMITA_LOCUS10598</name>
</gene>
<dbReference type="AlphaFoldDB" id="A0A9P0AHR1"/>
<organism evidence="1 2">
    <name type="scientific">Bemisia tabaci</name>
    <name type="common">Sweetpotato whitefly</name>
    <name type="synonym">Aleurodes tabaci</name>
    <dbReference type="NCBI Taxonomy" id="7038"/>
    <lineage>
        <taxon>Eukaryota</taxon>
        <taxon>Metazoa</taxon>
        <taxon>Ecdysozoa</taxon>
        <taxon>Arthropoda</taxon>
        <taxon>Hexapoda</taxon>
        <taxon>Insecta</taxon>
        <taxon>Pterygota</taxon>
        <taxon>Neoptera</taxon>
        <taxon>Paraneoptera</taxon>
        <taxon>Hemiptera</taxon>
        <taxon>Sternorrhyncha</taxon>
        <taxon>Aleyrodoidea</taxon>
        <taxon>Aleyrodidae</taxon>
        <taxon>Aleyrodinae</taxon>
        <taxon>Bemisia</taxon>
    </lineage>
</organism>
<keyword evidence="2" id="KW-1185">Reference proteome</keyword>
<evidence type="ECO:0000313" key="2">
    <source>
        <dbReference type="Proteomes" id="UP001152759"/>
    </source>
</evidence>
<dbReference type="Proteomes" id="UP001152759">
    <property type="component" value="Chromosome 6"/>
</dbReference>
<accession>A0A9P0AHR1</accession>
<name>A0A9P0AHR1_BEMTA</name>